<keyword evidence="7" id="KW-1015">Disulfide bond</keyword>
<dbReference type="GO" id="GO:0005537">
    <property type="term" value="F:D-mannose binding"/>
    <property type="evidence" value="ECO:0007669"/>
    <property type="project" value="InterPro"/>
</dbReference>
<feature type="domain" description="MRH" evidence="11">
    <location>
        <begin position="468"/>
        <end position="633"/>
    </location>
</feature>
<dbReference type="SUPFAM" id="SSF50911">
    <property type="entry name" value="Mannose 6-phosphate receptor domain"/>
    <property type="match status" value="4"/>
</dbReference>
<dbReference type="EMBL" id="GAMC01007717">
    <property type="protein sequence ID" value="JAB98838.1"/>
    <property type="molecule type" value="mRNA"/>
</dbReference>
<evidence type="ECO:0000256" key="4">
    <source>
        <dbReference type="ARBA" id="ARBA00022729"/>
    </source>
</evidence>
<feature type="domain" description="MRH" evidence="11">
    <location>
        <begin position="32"/>
        <end position="167"/>
    </location>
</feature>
<feature type="compositionally biased region" description="Polar residues" evidence="8">
    <location>
        <begin position="757"/>
        <end position="774"/>
    </location>
</feature>
<proteinExistence type="evidence at transcript level"/>
<sequence length="874" mass="95717">MKQQFVTFFTSLLLAINVCCGEDKDPQVFSTIECQLTEPIYGQKFDFNFLHSDIAKVAKSPKGDTFEYNICGNLSRTCDGKNVAACLRRGDQEFVLGTHHVLNYRHGKMFLEFSNGAKCPNGDGDLKLFVHLGCDYTLDAQQSSVTPYAADACSFYILLETPYACLPEPDAVKSNGCSIQDPVNGHNYDLLSLSDFNYRATDRRGNAFVVNICKPVLYGENVMCPSDSSVCFIQLNSTDYKKRFFNYGTVQPNPTIENGNLIMRLPSPTPCNGTSNYSSTIHFMCDDEKKSSKLSFLGVNECVYEFSFTTPLACNDNPPCTTITHGSEFLDMRSLQGKTYELSMPTKNYTLGICSNAGQPCMANDGACLAENQQTTGLGQMNSQLRYNHSGTPYLLYTDGALCDGQTKWSTKIEFVCANNATKDNGTADNSNGSNGDGSHVLGPKIIENKNCQLLIHFQTPLACQEQIECKVKVFVEHTDDGMAEEEVVDLTPLISATDNYEAEINNASITEQQVPKSTKFFLNICRPLVPKFGLGCPGGSAACMAKVDSTSPTPEEEKSLGFPMASLVAHNRTYAELRYLGGSTCPTDSQSELSSSIELHCDMRAGLGKPILQLITDCHYQFEWATNVICPSHMCTFNEEKCEIINDDINYNYEVKTAPFTNEGKMKLSLGKSDFTLDICGKHRKAETDYAEGSVNLYFTTDAPCGKSNVQLRLICSGDTKQVINYNNAGKDCNLVVNQRTPDICKFLKLAVPPSKANNGNNSGKVDPSSTEKAPTTTSAIPSTPDSKVNGSSESGEAHRPVGAILAIIICMTSIAACVALYGFSPDRRNTLRRCFRHSTSAVRYSRVQSGEEANLLLGPSGEFSDSDDDMLL</sequence>
<evidence type="ECO:0000256" key="9">
    <source>
        <dbReference type="SAM" id="Phobius"/>
    </source>
</evidence>
<feature type="compositionally biased region" description="Low complexity" evidence="8">
    <location>
        <begin position="775"/>
        <end position="786"/>
    </location>
</feature>
<keyword evidence="5 9" id="KW-1133">Transmembrane helix</keyword>
<dbReference type="GO" id="GO:0038023">
    <property type="term" value="F:signaling receptor activity"/>
    <property type="evidence" value="ECO:0007669"/>
    <property type="project" value="InterPro"/>
</dbReference>
<evidence type="ECO:0000313" key="12">
    <source>
        <dbReference type="EMBL" id="JAB98838.1"/>
    </source>
</evidence>
<dbReference type="GO" id="GO:0005770">
    <property type="term" value="C:late endosome"/>
    <property type="evidence" value="ECO:0007669"/>
    <property type="project" value="TreeGrafter"/>
</dbReference>
<gene>
    <name evidence="12" type="primary">MPRI</name>
</gene>
<evidence type="ECO:0000256" key="8">
    <source>
        <dbReference type="SAM" id="MobiDB-lite"/>
    </source>
</evidence>
<keyword evidence="12" id="KW-0675">Receptor</keyword>
<dbReference type="Pfam" id="PF00878">
    <property type="entry name" value="CIMR"/>
    <property type="match status" value="3"/>
</dbReference>
<evidence type="ECO:0000256" key="2">
    <source>
        <dbReference type="ARBA" id="ARBA00022448"/>
    </source>
</evidence>
<feature type="compositionally biased region" description="Polar residues" evidence="8">
    <location>
        <begin position="787"/>
        <end position="796"/>
    </location>
</feature>
<evidence type="ECO:0000256" key="6">
    <source>
        <dbReference type="ARBA" id="ARBA00023136"/>
    </source>
</evidence>
<feature type="domain" description="MRH" evidence="11">
    <location>
        <begin position="175"/>
        <end position="316"/>
    </location>
</feature>
<evidence type="ECO:0000256" key="7">
    <source>
        <dbReference type="ARBA" id="ARBA00023157"/>
    </source>
</evidence>
<keyword evidence="3 9" id="KW-0812">Transmembrane</keyword>
<dbReference type="GO" id="GO:0005802">
    <property type="term" value="C:trans-Golgi network"/>
    <property type="evidence" value="ECO:0007669"/>
    <property type="project" value="TreeGrafter"/>
</dbReference>
<dbReference type="SMART" id="SM01404">
    <property type="entry name" value="CIMR"/>
    <property type="match status" value="5"/>
</dbReference>
<feature type="transmembrane region" description="Helical" evidence="9">
    <location>
        <begin position="803"/>
        <end position="825"/>
    </location>
</feature>
<dbReference type="OrthoDB" id="4504960at2759"/>
<organism evidence="12">
    <name type="scientific">Ceratitis capitata</name>
    <name type="common">Mediterranean fruit fly</name>
    <name type="synonym">Tephritis capitata</name>
    <dbReference type="NCBI Taxonomy" id="7213"/>
    <lineage>
        <taxon>Eukaryota</taxon>
        <taxon>Metazoa</taxon>
        <taxon>Ecdysozoa</taxon>
        <taxon>Arthropoda</taxon>
        <taxon>Hexapoda</taxon>
        <taxon>Insecta</taxon>
        <taxon>Pterygota</taxon>
        <taxon>Neoptera</taxon>
        <taxon>Endopterygota</taxon>
        <taxon>Diptera</taxon>
        <taxon>Brachycera</taxon>
        <taxon>Muscomorpha</taxon>
        <taxon>Tephritoidea</taxon>
        <taxon>Tephritidae</taxon>
        <taxon>Ceratitis</taxon>
        <taxon>Ceratitis</taxon>
    </lineage>
</organism>
<dbReference type="PANTHER" id="PTHR15071:SF17">
    <property type="entry name" value="CATION-INDEPENDENT MANNOSE-6-PHOSPHATE RECEPTOR"/>
    <property type="match status" value="1"/>
</dbReference>
<dbReference type="GO" id="GO:0007041">
    <property type="term" value="P:lysosomal transport"/>
    <property type="evidence" value="ECO:0007669"/>
    <property type="project" value="InterPro"/>
</dbReference>
<name>W8BPV6_CERCA</name>
<feature type="signal peptide" evidence="10">
    <location>
        <begin position="1"/>
        <end position="21"/>
    </location>
</feature>
<evidence type="ECO:0000256" key="1">
    <source>
        <dbReference type="ARBA" id="ARBA00004308"/>
    </source>
</evidence>
<reference evidence="12" key="1">
    <citation type="submission" date="2013-07" db="EMBL/GenBank/DDBJ databases">
        <authorList>
            <person name="Geib S."/>
        </authorList>
    </citation>
    <scope>NUCLEOTIDE SEQUENCE</scope>
</reference>
<dbReference type="AlphaFoldDB" id="W8BPV6"/>
<keyword evidence="2" id="KW-0813">Transport</keyword>
<dbReference type="PANTHER" id="PTHR15071">
    <property type="entry name" value="MANNOSE-6-PHOSPHATE RECEPTOR FAMILY MEMBER"/>
    <property type="match status" value="1"/>
</dbReference>
<evidence type="ECO:0000256" key="10">
    <source>
        <dbReference type="SAM" id="SignalP"/>
    </source>
</evidence>
<dbReference type="InterPro" id="IPR009011">
    <property type="entry name" value="Man6P_isomerase_rcpt-bd_dom_sf"/>
</dbReference>
<dbReference type="InterPro" id="IPR000479">
    <property type="entry name" value="CIMR_rpt"/>
</dbReference>
<feature type="region of interest" description="Disordered" evidence="8">
    <location>
        <begin position="757"/>
        <end position="798"/>
    </location>
</feature>
<keyword evidence="6 9" id="KW-0472">Membrane</keyword>
<accession>W8BPV6</accession>
<evidence type="ECO:0000256" key="3">
    <source>
        <dbReference type="ARBA" id="ARBA00022692"/>
    </source>
</evidence>
<protein>
    <submittedName>
        <fullName evidence="12">Cation-independent mannose-6-phosphate receptor</fullName>
    </submittedName>
</protein>
<feature type="domain" description="MRH" evidence="11">
    <location>
        <begin position="318"/>
        <end position="466"/>
    </location>
</feature>
<comment type="subcellular location">
    <subcellularLocation>
        <location evidence="1">Endomembrane system</location>
    </subcellularLocation>
</comment>
<dbReference type="Gene3D" id="2.70.130.10">
    <property type="entry name" value="Mannose-6-phosphate receptor binding domain"/>
    <property type="match status" value="4"/>
</dbReference>
<dbReference type="InterPro" id="IPR044865">
    <property type="entry name" value="MRH_dom"/>
</dbReference>
<reference evidence="12" key="2">
    <citation type="journal article" date="2014" name="BMC Genomics">
        <title>A genomic perspective to assessing quality of mass-reared SIT flies used in Mediterranean fruit fly (Ceratitis capitata) eradication in California.</title>
        <authorList>
            <person name="Calla B."/>
            <person name="Hall B."/>
            <person name="Hou S."/>
            <person name="Geib S.M."/>
        </authorList>
    </citation>
    <scope>NUCLEOTIDE SEQUENCE</scope>
</reference>
<evidence type="ECO:0000256" key="5">
    <source>
        <dbReference type="ARBA" id="ARBA00022989"/>
    </source>
</evidence>
<dbReference type="GO" id="GO:0005886">
    <property type="term" value="C:plasma membrane"/>
    <property type="evidence" value="ECO:0007669"/>
    <property type="project" value="TreeGrafter"/>
</dbReference>
<dbReference type="PROSITE" id="PS51914">
    <property type="entry name" value="MRH"/>
    <property type="match status" value="4"/>
</dbReference>
<dbReference type="GO" id="GO:0005520">
    <property type="term" value="F:insulin-like growth factor binding"/>
    <property type="evidence" value="ECO:0007669"/>
    <property type="project" value="TreeGrafter"/>
</dbReference>
<feature type="chain" id="PRO_5004909421" evidence="10">
    <location>
        <begin position="22"/>
        <end position="874"/>
    </location>
</feature>
<keyword evidence="4 10" id="KW-0732">Signal</keyword>
<evidence type="ECO:0000259" key="11">
    <source>
        <dbReference type="PROSITE" id="PS51914"/>
    </source>
</evidence>